<dbReference type="AlphaFoldDB" id="A0A915KL35"/>
<evidence type="ECO:0000313" key="2">
    <source>
        <dbReference type="WBParaSite" id="nRc.2.0.1.t39142-RA"/>
    </source>
</evidence>
<proteinExistence type="predicted"/>
<name>A0A915KL35_ROMCU</name>
<protein>
    <submittedName>
        <fullName evidence="2">Uncharacterized protein</fullName>
    </submittedName>
</protein>
<evidence type="ECO:0000313" key="1">
    <source>
        <dbReference type="Proteomes" id="UP000887565"/>
    </source>
</evidence>
<reference evidence="2" key="1">
    <citation type="submission" date="2022-11" db="UniProtKB">
        <authorList>
            <consortium name="WormBaseParasite"/>
        </authorList>
    </citation>
    <scope>IDENTIFICATION</scope>
</reference>
<dbReference type="WBParaSite" id="nRc.2.0.1.t39142-RA">
    <property type="protein sequence ID" value="nRc.2.0.1.t39142-RA"/>
    <property type="gene ID" value="nRc.2.0.1.g39142"/>
</dbReference>
<dbReference type="Proteomes" id="UP000887565">
    <property type="component" value="Unplaced"/>
</dbReference>
<keyword evidence="1" id="KW-1185">Reference proteome</keyword>
<accession>A0A915KL35</accession>
<organism evidence="1 2">
    <name type="scientific">Romanomermis culicivorax</name>
    <name type="common">Nematode worm</name>
    <dbReference type="NCBI Taxonomy" id="13658"/>
    <lineage>
        <taxon>Eukaryota</taxon>
        <taxon>Metazoa</taxon>
        <taxon>Ecdysozoa</taxon>
        <taxon>Nematoda</taxon>
        <taxon>Enoplea</taxon>
        <taxon>Dorylaimia</taxon>
        <taxon>Mermithida</taxon>
        <taxon>Mermithoidea</taxon>
        <taxon>Mermithidae</taxon>
        <taxon>Romanomermis</taxon>
    </lineage>
</organism>
<sequence>MFVVRVLKETLTCSNFHPSYIVETTLVNSSSWHCNTRSSLKILDRRLSVAVCPPAMMAIDGSLL</sequence>